<proteinExistence type="predicted"/>
<organism evidence="1 2">
    <name type="scientific">Marvinbryantia formatexigens DSM 14469</name>
    <dbReference type="NCBI Taxonomy" id="478749"/>
    <lineage>
        <taxon>Bacteria</taxon>
        <taxon>Bacillati</taxon>
        <taxon>Bacillota</taxon>
        <taxon>Clostridia</taxon>
        <taxon>Lachnospirales</taxon>
        <taxon>Lachnospiraceae</taxon>
        <taxon>Marvinbryantia</taxon>
    </lineage>
</organism>
<comment type="caution">
    <text evidence="1">The sequence shown here is derived from an EMBL/GenBank/DDBJ whole genome shotgun (WGS) entry which is preliminary data.</text>
</comment>
<dbReference type="AlphaFoldDB" id="C6L9D0"/>
<evidence type="ECO:0000313" key="1">
    <source>
        <dbReference type="EMBL" id="EET62869.1"/>
    </source>
</evidence>
<name>C6L9D0_9FIRM</name>
<evidence type="ECO:0000313" key="2">
    <source>
        <dbReference type="Proteomes" id="UP000005561"/>
    </source>
</evidence>
<dbReference type="STRING" id="168384.SAMN05660368_02842"/>
<dbReference type="eggNOG" id="ENOG5032WHS">
    <property type="taxonomic scope" value="Bacteria"/>
</dbReference>
<gene>
    <name evidence="1" type="ORF">BRYFOR_05220</name>
</gene>
<dbReference type="OrthoDB" id="2067652at2"/>
<sequence>MIRIFKIEIRRAFTGIGTWISFGIGMLISMIHIVHWILPRAEAFREQLLYFKSDMQYPDSLYWEWICGNTYNPEGFLYFLIFPLLAVLPYSISFFNDKDNGYIRQVYMRAERRRYLMAKSAAVFLTGGFVVTAPLLINFIICAMFLPALPMQQLAGKLIYAAVVWYKIFEQYPLVYVMIFMGLDFIFAGLVACLPLLLSFFSEKRYVILLMPFVLQIFIYAVCMMSANVDAVMYSTVYLFFAGFGCRSVLALVGYIGIYGVLGVILFWKIGNREDIF</sequence>
<dbReference type="Proteomes" id="UP000005561">
    <property type="component" value="Unassembled WGS sequence"/>
</dbReference>
<dbReference type="RefSeq" id="WP_006860022.1">
    <property type="nucleotide sequence ID" value="NZ_ACCL02000001.1"/>
</dbReference>
<protein>
    <submittedName>
        <fullName evidence="1">Vacuolar protein sorting 55</fullName>
    </submittedName>
</protein>
<keyword evidence="2" id="KW-1185">Reference proteome</keyword>
<reference evidence="1" key="1">
    <citation type="submission" date="2009-07" db="EMBL/GenBank/DDBJ databases">
        <authorList>
            <person name="Weinstock G."/>
            <person name="Sodergren E."/>
            <person name="Clifton S."/>
            <person name="Fulton L."/>
            <person name="Fulton B."/>
            <person name="Courtney L."/>
            <person name="Fronick C."/>
            <person name="Harrison M."/>
            <person name="Strong C."/>
            <person name="Farmer C."/>
            <person name="Delahaunty K."/>
            <person name="Markovic C."/>
            <person name="Hall O."/>
            <person name="Minx P."/>
            <person name="Tomlinson C."/>
            <person name="Mitreva M."/>
            <person name="Nelson J."/>
            <person name="Hou S."/>
            <person name="Wollam A."/>
            <person name="Pepin K.H."/>
            <person name="Johnson M."/>
            <person name="Bhonagiri V."/>
            <person name="Nash W.E."/>
            <person name="Warren W."/>
            <person name="Chinwalla A."/>
            <person name="Mardis E.R."/>
            <person name="Wilson R.K."/>
        </authorList>
    </citation>
    <scope>NUCLEOTIDE SEQUENCE [LARGE SCALE GENOMIC DNA]</scope>
    <source>
        <strain evidence="1">DSM 14469</strain>
    </source>
</reference>
<accession>C6L9D0</accession>
<dbReference type="EMBL" id="ACCL02000001">
    <property type="protein sequence ID" value="EET62869.1"/>
    <property type="molecule type" value="Genomic_DNA"/>
</dbReference>